<proteinExistence type="predicted"/>
<evidence type="ECO:0000256" key="1">
    <source>
        <dbReference type="SAM" id="MobiDB-lite"/>
    </source>
</evidence>
<dbReference type="EMBL" id="CP001160">
    <property type="protein sequence ID" value="ACI64438.1"/>
    <property type="molecule type" value="Genomic_DNA"/>
</dbReference>
<dbReference type="PaxDb" id="35128-Thaps23374"/>
<organism evidence="2 3">
    <name type="scientific">Thalassiosira pseudonana</name>
    <name type="common">Marine diatom</name>
    <name type="synonym">Cyclotella nana</name>
    <dbReference type="NCBI Taxonomy" id="35128"/>
    <lineage>
        <taxon>Eukaryota</taxon>
        <taxon>Sar</taxon>
        <taxon>Stramenopiles</taxon>
        <taxon>Ochrophyta</taxon>
        <taxon>Bacillariophyta</taxon>
        <taxon>Coscinodiscophyceae</taxon>
        <taxon>Thalassiosirophycidae</taxon>
        <taxon>Thalassiosirales</taxon>
        <taxon>Thalassiosiraceae</taxon>
        <taxon>Thalassiosira</taxon>
    </lineage>
</organism>
<dbReference type="KEGG" id="tps:THAPS_23374"/>
<dbReference type="InParanoid" id="B5YMD1"/>
<keyword evidence="3" id="KW-1185">Reference proteome</keyword>
<dbReference type="HOGENOM" id="CLU_786415_0_0_1"/>
<feature type="region of interest" description="Disordered" evidence="1">
    <location>
        <begin position="30"/>
        <end position="49"/>
    </location>
</feature>
<reference evidence="2 3" key="1">
    <citation type="journal article" date="2004" name="Science">
        <title>The genome of the diatom Thalassiosira pseudonana: ecology, evolution, and metabolism.</title>
        <authorList>
            <person name="Armbrust E.V."/>
            <person name="Berges J.A."/>
            <person name="Bowler C."/>
            <person name="Green B.R."/>
            <person name="Martinez D."/>
            <person name="Putnam N.H."/>
            <person name="Zhou S."/>
            <person name="Allen A.E."/>
            <person name="Apt K.E."/>
            <person name="Bechner M."/>
            <person name="Brzezinski M.A."/>
            <person name="Chaal B.K."/>
            <person name="Chiovitti A."/>
            <person name="Davis A.K."/>
            <person name="Demarest M.S."/>
            <person name="Detter J.C."/>
            <person name="Glavina T."/>
            <person name="Goodstein D."/>
            <person name="Hadi M.Z."/>
            <person name="Hellsten U."/>
            <person name="Hildebrand M."/>
            <person name="Jenkins B.D."/>
            <person name="Jurka J."/>
            <person name="Kapitonov V.V."/>
            <person name="Kroger N."/>
            <person name="Lau W.W."/>
            <person name="Lane T.W."/>
            <person name="Larimer F.W."/>
            <person name="Lippmeier J.C."/>
            <person name="Lucas S."/>
            <person name="Medina M."/>
            <person name="Montsant A."/>
            <person name="Obornik M."/>
            <person name="Parker M.S."/>
            <person name="Palenik B."/>
            <person name="Pazour G.J."/>
            <person name="Richardson P.M."/>
            <person name="Rynearson T.A."/>
            <person name="Saito M.A."/>
            <person name="Schwartz D.C."/>
            <person name="Thamatrakoln K."/>
            <person name="Valentin K."/>
            <person name="Vardi A."/>
            <person name="Wilkerson F.P."/>
            <person name="Rokhsar D.S."/>
        </authorList>
    </citation>
    <scope>NUCLEOTIDE SEQUENCE [LARGE SCALE GENOMIC DNA]</scope>
    <source>
        <strain evidence="2 3">CCMP1335</strain>
    </source>
</reference>
<dbReference type="GeneID" id="7446205"/>
<name>B5YMD1_THAPS</name>
<dbReference type="Proteomes" id="UP000001449">
    <property type="component" value="Chromosome 7"/>
</dbReference>
<feature type="region of interest" description="Disordered" evidence="1">
    <location>
        <begin position="284"/>
        <end position="327"/>
    </location>
</feature>
<dbReference type="RefSeq" id="XP_002295721.1">
    <property type="nucleotide sequence ID" value="XM_002295685.1"/>
</dbReference>
<evidence type="ECO:0000313" key="3">
    <source>
        <dbReference type="Proteomes" id="UP000001449"/>
    </source>
</evidence>
<dbReference type="AlphaFoldDB" id="B5YMD1"/>
<evidence type="ECO:0008006" key="4">
    <source>
        <dbReference type="Google" id="ProtNLM"/>
    </source>
</evidence>
<feature type="compositionally biased region" description="Low complexity" evidence="1">
    <location>
        <begin position="309"/>
        <end position="323"/>
    </location>
</feature>
<feature type="compositionally biased region" description="Polar residues" evidence="1">
    <location>
        <begin position="284"/>
        <end position="307"/>
    </location>
</feature>
<protein>
    <recommendedName>
        <fullName evidence="4">HMG box domain-containing protein</fullName>
    </recommendedName>
</protein>
<reference evidence="2 3" key="2">
    <citation type="journal article" date="2008" name="Nature">
        <title>The Phaeodactylum genome reveals the evolutionary history of diatom genomes.</title>
        <authorList>
            <person name="Bowler C."/>
            <person name="Allen A.E."/>
            <person name="Badger J.H."/>
            <person name="Grimwood J."/>
            <person name="Jabbari K."/>
            <person name="Kuo A."/>
            <person name="Maheswari U."/>
            <person name="Martens C."/>
            <person name="Maumus F."/>
            <person name="Otillar R.P."/>
            <person name="Rayko E."/>
            <person name="Salamov A."/>
            <person name="Vandepoele K."/>
            <person name="Beszteri B."/>
            <person name="Gruber A."/>
            <person name="Heijde M."/>
            <person name="Katinka M."/>
            <person name="Mock T."/>
            <person name="Valentin K."/>
            <person name="Verret F."/>
            <person name="Berges J.A."/>
            <person name="Brownlee C."/>
            <person name="Cadoret J.P."/>
            <person name="Chiovitti A."/>
            <person name="Choi C.J."/>
            <person name="Coesel S."/>
            <person name="De Martino A."/>
            <person name="Detter J.C."/>
            <person name="Durkin C."/>
            <person name="Falciatore A."/>
            <person name="Fournet J."/>
            <person name="Haruta M."/>
            <person name="Huysman M.J."/>
            <person name="Jenkins B.D."/>
            <person name="Jiroutova K."/>
            <person name="Jorgensen R.E."/>
            <person name="Joubert Y."/>
            <person name="Kaplan A."/>
            <person name="Kroger N."/>
            <person name="Kroth P.G."/>
            <person name="La Roche J."/>
            <person name="Lindquist E."/>
            <person name="Lommer M."/>
            <person name="Martin-Jezequel V."/>
            <person name="Lopez P.J."/>
            <person name="Lucas S."/>
            <person name="Mangogna M."/>
            <person name="McGinnis K."/>
            <person name="Medlin L.K."/>
            <person name="Montsant A."/>
            <person name="Oudot-Le Secq M.P."/>
            <person name="Napoli C."/>
            <person name="Obornik M."/>
            <person name="Parker M.S."/>
            <person name="Petit J.L."/>
            <person name="Porcel B.M."/>
            <person name="Poulsen N."/>
            <person name="Robison M."/>
            <person name="Rychlewski L."/>
            <person name="Rynearson T.A."/>
            <person name="Schmutz J."/>
            <person name="Shapiro H."/>
            <person name="Siaut M."/>
            <person name="Stanley M."/>
            <person name="Sussman M.R."/>
            <person name="Taylor A.R."/>
            <person name="Vardi A."/>
            <person name="von Dassow P."/>
            <person name="Vyverman W."/>
            <person name="Willis A."/>
            <person name="Wyrwicz L.S."/>
            <person name="Rokhsar D.S."/>
            <person name="Weissenbach J."/>
            <person name="Armbrust E.V."/>
            <person name="Green B.R."/>
            <person name="Van de Peer Y."/>
            <person name="Grigoriev I.V."/>
        </authorList>
    </citation>
    <scope>NUCLEOTIDE SEQUENCE [LARGE SCALE GENOMIC DNA]</scope>
    <source>
        <strain evidence="2 3">CCMP1335</strain>
    </source>
</reference>
<dbReference type="InterPro" id="IPR036910">
    <property type="entry name" value="HMG_box_dom_sf"/>
</dbReference>
<evidence type="ECO:0000313" key="2">
    <source>
        <dbReference type="EMBL" id="ACI64438.1"/>
    </source>
</evidence>
<accession>B5YMD1</accession>
<dbReference type="Gene3D" id="1.10.30.10">
    <property type="entry name" value="High mobility group box domain"/>
    <property type="match status" value="1"/>
</dbReference>
<sequence length="353" mass="38871">MSHSQSNFNSGSGSGSIASLKNDSEIFFSSSDTDTSSSVEKLETSSISVQKPTRPLTGYHLFFQLEREYIIQTSKSSDDDKKEDTRPIGKQLDETMPVRYRHIHLSPTWYASGSGKRVKSKASKEKRKHRKTHGVITFLELSRLIASRWADLEDTDKATKLYVAKIAARELAIYRQDMKMYKSCQENLASLSAQNADASKPKCYDVPSFPLTLPTLTGAAGNSCVVTTSFVPNTTNRLELNPNWTANNVESTNATSATLPENDTNFRSFDAFLEMYGNIGRSSTAGVNTRSNSAPPINPVHNTSGNGLSRHSFSSAALPSSSLNTNATPITRHTQIDNEVDAFLSRFEQDEGM</sequence>
<gene>
    <name evidence="2" type="ORF">THAPS_23374</name>
</gene>